<sequence>MNTVDFHDSDLARTIEQLAPEQIDALPFGVIKLDGNGIVTVFNRTEAIESGYKSRPALGLDFFLQVAPCMGQPEFRGRIEQARQLGRVDIELGWVGDFSDINRSLQVRIQSASDGGLWIFNLRDHA</sequence>
<dbReference type="Proteomes" id="UP000199615">
    <property type="component" value="Unassembled WGS sequence"/>
</dbReference>
<organism evidence="1 2">
    <name type="scientific">Rhodopseudomonas pseudopalustris</name>
    <dbReference type="NCBI Taxonomy" id="1513892"/>
    <lineage>
        <taxon>Bacteria</taxon>
        <taxon>Pseudomonadati</taxon>
        <taxon>Pseudomonadota</taxon>
        <taxon>Alphaproteobacteria</taxon>
        <taxon>Hyphomicrobiales</taxon>
        <taxon>Nitrobacteraceae</taxon>
        <taxon>Rhodopseudomonas</taxon>
    </lineage>
</organism>
<reference evidence="2" key="1">
    <citation type="submission" date="2016-10" db="EMBL/GenBank/DDBJ databases">
        <authorList>
            <person name="Varghese N."/>
            <person name="Submissions S."/>
        </authorList>
    </citation>
    <scope>NUCLEOTIDE SEQUENCE [LARGE SCALE GENOMIC DNA]</scope>
    <source>
        <strain evidence="2">DSM 123</strain>
    </source>
</reference>
<dbReference type="SUPFAM" id="SSF55785">
    <property type="entry name" value="PYP-like sensor domain (PAS domain)"/>
    <property type="match status" value="1"/>
</dbReference>
<dbReference type="OrthoDB" id="8447792at2"/>
<accession>A0A1H8QAK7</accession>
<gene>
    <name evidence="1" type="ORF">SAMN05444123_103125</name>
</gene>
<dbReference type="AlphaFoldDB" id="A0A1H8QAK7"/>
<dbReference type="EMBL" id="FODT01000003">
    <property type="protein sequence ID" value="SEO51048.1"/>
    <property type="molecule type" value="Genomic_DNA"/>
</dbReference>
<name>A0A1H8QAK7_9BRAD</name>
<protein>
    <submittedName>
        <fullName evidence="1">Photoactive yellow protein</fullName>
    </submittedName>
</protein>
<dbReference type="InterPro" id="IPR035965">
    <property type="entry name" value="PAS-like_dom_sf"/>
</dbReference>
<dbReference type="Gene3D" id="3.30.450.20">
    <property type="entry name" value="PAS domain"/>
    <property type="match status" value="1"/>
</dbReference>
<proteinExistence type="predicted"/>
<evidence type="ECO:0000313" key="1">
    <source>
        <dbReference type="EMBL" id="SEO51048.1"/>
    </source>
</evidence>
<keyword evidence="2" id="KW-1185">Reference proteome</keyword>
<evidence type="ECO:0000313" key="2">
    <source>
        <dbReference type="Proteomes" id="UP000199615"/>
    </source>
</evidence>